<dbReference type="SUPFAM" id="SSF81301">
    <property type="entry name" value="Nucleotidyltransferase"/>
    <property type="match status" value="1"/>
</dbReference>
<keyword evidence="4" id="KW-0547">Nucleotide-binding</keyword>
<dbReference type="Proteomes" id="UP000287756">
    <property type="component" value="Chromosome"/>
</dbReference>
<dbReference type="KEGG" id="hli:HLI_20730"/>
<evidence type="ECO:0000259" key="5">
    <source>
        <dbReference type="Pfam" id="PF13427"/>
    </source>
</evidence>
<comment type="catalytic activity">
    <reaction evidence="3 4">
        <text>spectinomycin + ATP = 9-O-adenylylspectinomycin + diphosphate</text>
        <dbReference type="Rhea" id="RHEA:63228"/>
        <dbReference type="ChEBI" id="CHEBI:30616"/>
        <dbReference type="ChEBI" id="CHEBI:33019"/>
        <dbReference type="ChEBI" id="CHEBI:146260"/>
        <dbReference type="ChEBI" id="CHEBI:146261"/>
    </reaction>
</comment>
<evidence type="ECO:0000313" key="6">
    <source>
        <dbReference type="EMBL" id="QAS54468.1"/>
    </source>
</evidence>
<dbReference type="GO" id="GO:0070566">
    <property type="term" value="F:adenylyltransferase activity"/>
    <property type="evidence" value="ECO:0007669"/>
    <property type="project" value="InterPro"/>
</dbReference>
<organism evidence="6 7">
    <name type="scientific">Halobacillus litoralis</name>
    <dbReference type="NCBI Taxonomy" id="45668"/>
    <lineage>
        <taxon>Bacteria</taxon>
        <taxon>Bacillati</taxon>
        <taxon>Bacillota</taxon>
        <taxon>Bacilli</taxon>
        <taxon>Bacillales</taxon>
        <taxon>Bacillaceae</taxon>
        <taxon>Halobacillus</taxon>
    </lineage>
</organism>
<dbReference type="GO" id="GO:0046677">
    <property type="term" value="P:response to antibiotic"/>
    <property type="evidence" value="ECO:0007669"/>
    <property type="project" value="UniProtKB-KW"/>
</dbReference>
<evidence type="ECO:0000256" key="3">
    <source>
        <dbReference type="ARBA" id="ARBA00047831"/>
    </source>
</evidence>
<accession>A0A410MIF1</accession>
<dbReference type="EMBL" id="CP026118">
    <property type="protein sequence ID" value="QAS54468.1"/>
    <property type="molecule type" value="Genomic_DNA"/>
</dbReference>
<evidence type="ECO:0000313" key="7">
    <source>
        <dbReference type="Proteomes" id="UP000287756"/>
    </source>
</evidence>
<dbReference type="InterPro" id="IPR025184">
    <property type="entry name" value="AadA_C"/>
</dbReference>
<keyword evidence="2 4" id="KW-0046">Antibiotic resistance</keyword>
<dbReference type="AlphaFoldDB" id="A0A410MIF1"/>
<name>A0A410MIF1_9BACI</name>
<proteinExistence type="predicted"/>
<keyword evidence="4" id="KW-0067">ATP-binding</keyword>
<reference evidence="6 7" key="1">
    <citation type="submission" date="2018-01" db="EMBL/GenBank/DDBJ databases">
        <title>The whole genome sequencing and assembly of Halobacillus litoralis ERB031 strain.</title>
        <authorList>
            <person name="Lee S.-J."/>
            <person name="Park M.-K."/>
            <person name="Kim J.-Y."/>
            <person name="Lee Y.-J."/>
            <person name="Yi H."/>
            <person name="Bahn Y.-S."/>
            <person name="Kim J.F."/>
            <person name="Lee D.-W."/>
        </authorList>
    </citation>
    <scope>NUCLEOTIDE SEQUENCE [LARGE SCALE GENOMIC DNA]</scope>
    <source>
        <strain evidence="6 7">ERB 031</strain>
    </source>
</reference>
<evidence type="ECO:0000256" key="2">
    <source>
        <dbReference type="ARBA" id="ARBA00023251"/>
    </source>
</evidence>
<feature type="domain" description="Adenylyltransferase AadA C-terminal" evidence="5">
    <location>
        <begin position="144"/>
        <end position="237"/>
    </location>
</feature>
<evidence type="ECO:0000256" key="4">
    <source>
        <dbReference type="PIRNR" id="PIRNR000819"/>
    </source>
</evidence>
<dbReference type="Pfam" id="PF13427">
    <property type="entry name" value="AadA_C"/>
    <property type="match status" value="1"/>
</dbReference>
<keyword evidence="1 4" id="KW-0808">Transferase</keyword>
<evidence type="ECO:0000256" key="1">
    <source>
        <dbReference type="ARBA" id="ARBA00022679"/>
    </source>
</evidence>
<keyword evidence="4" id="KW-0548">Nucleotidyltransferase</keyword>
<protein>
    <recommendedName>
        <fullName evidence="4">Spectinomycin 9-adenylyltransferase</fullName>
    </recommendedName>
</protein>
<gene>
    <name evidence="6" type="ORF">HLI_20730</name>
</gene>
<dbReference type="CDD" id="cd05403">
    <property type="entry name" value="NT_KNTase_like"/>
    <property type="match status" value="1"/>
</dbReference>
<dbReference type="InterPro" id="IPR024172">
    <property type="entry name" value="AadA/Aad9"/>
</dbReference>
<sequence length="247" mass="28452">MVKEVLEHLVGKIKDIAGDRLVGVYLHGSLAMSSFFPESSDIDVIAVTDQALENEQYRLLTEYLLARSDHPFPIEISVLNKEQLQHWKHPCLFDYHFSEDWREHFEMKPAVYFNKGGMRDADLAAHLTILNKRGQVLYGSPIKEVFPAIPVEDYKHAILADYQDCLEDMDDDPVYSILNMLRVYRYLLDGMINSKLEAGEWGLLQLPEYQSVLRKVIAVQKGDSKLLDMQELDSLREAIHKQVKGML</sequence>
<dbReference type="GO" id="GO:0005524">
    <property type="term" value="F:ATP binding"/>
    <property type="evidence" value="ECO:0007669"/>
    <property type="project" value="UniProtKB-KW"/>
</dbReference>
<dbReference type="OrthoDB" id="5643411at2"/>
<dbReference type="Gene3D" id="3.30.460.10">
    <property type="entry name" value="Beta Polymerase, domain 2"/>
    <property type="match status" value="1"/>
</dbReference>
<dbReference type="InterPro" id="IPR043519">
    <property type="entry name" value="NT_sf"/>
</dbReference>
<dbReference type="PIRSF" id="PIRSF000819">
    <property type="entry name" value="Streptomycin_3-adenylyltransf"/>
    <property type="match status" value="1"/>
</dbReference>